<evidence type="ECO:0000256" key="5">
    <source>
        <dbReference type="ARBA" id="ARBA00035661"/>
    </source>
</evidence>
<dbReference type="InterPro" id="IPR018902">
    <property type="entry name" value="CMI2A-C-like_dom"/>
</dbReference>
<protein>
    <recommendedName>
        <fullName evidence="7">Ciliary microtubule inner protein 2A-C-like domain-containing protein</fullName>
    </recommendedName>
</protein>
<evidence type="ECO:0000256" key="3">
    <source>
        <dbReference type="ARBA" id="ARBA00023212"/>
    </source>
</evidence>
<feature type="domain" description="Ciliary microtubule inner protein 2A-C-like" evidence="7">
    <location>
        <begin position="96"/>
        <end position="127"/>
    </location>
</feature>
<evidence type="ECO:0000256" key="6">
    <source>
        <dbReference type="SAM" id="MobiDB-lite"/>
    </source>
</evidence>
<evidence type="ECO:0000259" key="7">
    <source>
        <dbReference type="Pfam" id="PF10629"/>
    </source>
</evidence>
<reference evidence="8" key="1">
    <citation type="submission" date="2020-05" db="EMBL/GenBank/DDBJ databases">
        <title>Phylogenomic resolution of chytrid fungi.</title>
        <authorList>
            <person name="Stajich J.E."/>
            <person name="Amses K."/>
            <person name="Simmons R."/>
            <person name="Seto K."/>
            <person name="Myers J."/>
            <person name="Bonds A."/>
            <person name="Quandt C.A."/>
            <person name="Barry K."/>
            <person name="Liu P."/>
            <person name="Grigoriev I."/>
            <person name="Longcore J.E."/>
            <person name="James T.Y."/>
        </authorList>
    </citation>
    <scope>NUCLEOTIDE SEQUENCE</scope>
    <source>
        <strain evidence="8">PLAUS21</strain>
    </source>
</reference>
<evidence type="ECO:0000256" key="1">
    <source>
        <dbReference type="ARBA" id="ARBA00004430"/>
    </source>
</evidence>
<sequence length="278" mass="31110">MGIQDEPTCIATPGFAGFVPSMSSKFGMTFGNASREILKTDPSLKKGAIQTELAKKTCKADAENTDSKIPYKEQKYVWDRKTTYATGDDRFSFPPVPGYTGYIPRSQDHFGRPFVEATNASLKDFQRMLRSKNTLPPKVLAIQSQRRNKKESEQAAPAETKPSHITCFDPYAQSVIDELSPYRLPAGHPQKTFISGYTGFPYSCIVREAIEDFGQTPPPVNPYENPKRFQHREPKRLTTDPIPGFTGFIPGAKTSYSMSFGKTAEHAYDQFNNRDPKG</sequence>
<dbReference type="PANTHER" id="PTHR22146">
    <property type="entry name" value="CAT EYE SYNDROME CRITICAL REGION PROTEIN 6"/>
    <property type="match status" value="1"/>
</dbReference>
<dbReference type="EMBL" id="JADGKB010000022">
    <property type="protein sequence ID" value="KAJ3258955.1"/>
    <property type="molecule type" value="Genomic_DNA"/>
</dbReference>
<dbReference type="Proteomes" id="UP001210925">
    <property type="component" value="Unassembled WGS sequence"/>
</dbReference>
<dbReference type="AlphaFoldDB" id="A0AAD5UJ41"/>
<comment type="subcellular location">
    <subcellularLocation>
        <location evidence="1">Cytoplasm</location>
        <location evidence="1">Cytoskeleton</location>
        <location evidence="1">Cilium axoneme</location>
    </subcellularLocation>
</comment>
<feature type="region of interest" description="Disordered" evidence="6">
    <location>
        <begin position="143"/>
        <end position="164"/>
    </location>
</feature>
<keyword evidence="4" id="KW-0966">Cell projection</keyword>
<name>A0AAD5UJ41_9FUNG</name>
<evidence type="ECO:0000256" key="4">
    <source>
        <dbReference type="ARBA" id="ARBA00023273"/>
    </source>
</evidence>
<accession>A0AAD5UJ41</accession>
<keyword evidence="9" id="KW-1185">Reference proteome</keyword>
<organism evidence="8 9">
    <name type="scientific">Boothiomyces macroporosus</name>
    <dbReference type="NCBI Taxonomy" id="261099"/>
    <lineage>
        <taxon>Eukaryota</taxon>
        <taxon>Fungi</taxon>
        <taxon>Fungi incertae sedis</taxon>
        <taxon>Chytridiomycota</taxon>
        <taxon>Chytridiomycota incertae sedis</taxon>
        <taxon>Chytridiomycetes</taxon>
        <taxon>Rhizophydiales</taxon>
        <taxon>Terramycetaceae</taxon>
        <taxon>Boothiomyces</taxon>
    </lineage>
</organism>
<evidence type="ECO:0000313" key="8">
    <source>
        <dbReference type="EMBL" id="KAJ3258955.1"/>
    </source>
</evidence>
<evidence type="ECO:0000256" key="2">
    <source>
        <dbReference type="ARBA" id="ARBA00022490"/>
    </source>
</evidence>
<proteinExistence type="inferred from homology"/>
<evidence type="ECO:0000313" key="9">
    <source>
        <dbReference type="Proteomes" id="UP001210925"/>
    </source>
</evidence>
<dbReference type="PANTHER" id="PTHR22146:SF8">
    <property type="entry name" value="PROTEIN FAM166B"/>
    <property type="match status" value="1"/>
</dbReference>
<gene>
    <name evidence="8" type="ORF">HK103_003096</name>
</gene>
<dbReference type="GO" id="GO:0005930">
    <property type="term" value="C:axoneme"/>
    <property type="evidence" value="ECO:0007669"/>
    <property type="project" value="UniProtKB-SubCell"/>
</dbReference>
<keyword evidence="3" id="KW-0206">Cytoskeleton</keyword>
<feature type="domain" description="Ciliary microtubule inner protein 2A-C-like" evidence="7">
    <location>
        <begin position="13"/>
        <end position="39"/>
    </location>
</feature>
<comment type="caution">
    <text evidence="8">The sequence shown here is derived from an EMBL/GenBank/DDBJ whole genome shotgun (WGS) entry which is preliminary data.</text>
</comment>
<comment type="similarity">
    <text evidence="5">Belongs to the CIMIP2 family.</text>
</comment>
<keyword evidence="2" id="KW-0963">Cytoplasm</keyword>
<dbReference type="Pfam" id="PF10629">
    <property type="entry name" value="CMI2B-like"/>
    <property type="match status" value="2"/>
</dbReference>